<feature type="domain" description="Disease resistance protein winged helix" evidence="5">
    <location>
        <begin position="255"/>
        <end position="325"/>
    </location>
</feature>
<protein>
    <recommendedName>
        <fullName evidence="10">NB-ARC domain-containing protein</fullName>
    </recommendedName>
</protein>
<dbReference type="PRINTS" id="PR00364">
    <property type="entry name" value="DISEASERSIST"/>
</dbReference>
<dbReference type="Pfam" id="PF00931">
    <property type="entry name" value="NB-ARC"/>
    <property type="match status" value="1"/>
</dbReference>
<evidence type="ECO:0000259" key="5">
    <source>
        <dbReference type="Pfam" id="PF23559"/>
    </source>
</evidence>
<evidence type="ECO:0000256" key="2">
    <source>
        <dbReference type="ARBA" id="ARBA00022737"/>
    </source>
</evidence>
<dbReference type="Gene3D" id="1.10.8.430">
    <property type="entry name" value="Helical domain of apoptotic protease-activating factors"/>
    <property type="match status" value="1"/>
</dbReference>
<organism evidence="8 9">
    <name type="scientific">Stephania cephalantha</name>
    <dbReference type="NCBI Taxonomy" id="152367"/>
    <lineage>
        <taxon>Eukaryota</taxon>
        <taxon>Viridiplantae</taxon>
        <taxon>Streptophyta</taxon>
        <taxon>Embryophyta</taxon>
        <taxon>Tracheophyta</taxon>
        <taxon>Spermatophyta</taxon>
        <taxon>Magnoliopsida</taxon>
        <taxon>Ranunculales</taxon>
        <taxon>Menispermaceae</taxon>
        <taxon>Menispermoideae</taxon>
        <taxon>Cissampelideae</taxon>
        <taxon>Stephania</taxon>
    </lineage>
</organism>
<evidence type="ECO:0000256" key="1">
    <source>
        <dbReference type="ARBA" id="ARBA00022614"/>
    </source>
</evidence>
<dbReference type="SUPFAM" id="SSF52058">
    <property type="entry name" value="L domain-like"/>
    <property type="match status" value="2"/>
</dbReference>
<dbReference type="SMART" id="SM00369">
    <property type="entry name" value="LRR_TYP"/>
    <property type="match status" value="8"/>
</dbReference>
<dbReference type="FunFam" id="1.10.10.10:FF:000322">
    <property type="entry name" value="Probable disease resistance protein At1g63360"/>
    <property type="match status" value="1"/>
</dbReference>
<dbReference type="AlphaFoldDB" id="A0AAP0E0K6"/>
<dbReference type="Pfam" id="PF23559">
    <property type="entry name" value="WHD_DRP"/>
    <property type="match status" value="1"/>
</dbReference>
<dbReference type="InterPro" id="IPR002182">
    <property type="entry name" value="NB-ARC"/>
</dbReference>
<dbReference type="InterPro" id="IPR042197">
    <property type="entry name" value="Apaf_helical"/>
</dbReference>
<evidence type="ECO:0000313" key="8">
    <source>
        <dbReference type="EMBL" id="KAK9082758.1"/>
    </source>
</evidence>
<evidence type="ECO:0008006" key="10">
    <source>
        <dbReference type="Google" id="ProtNLM"/>
    </source>
</evidence>
<dbReference type="Pfam" id="PF13855">
    <property type="entry name" value="LRR_8"/>
    <property type="match status" value="1"/>
</dbReference>
<dbReference type="EMBL" id="JBBNAG010000013">
    <property type="protein sequence ID" value="KAK9082758.1"/>
    <property type="molecule type" value="Genomic_DNA"/>
</dbReference>
<dbReference type="SUPFAM" id="SSF52540">
    <property type="entry name" value="P-loop containing nucleoside triphosphate hydrolases"/>
    <property type="match status" value="1"/>
</dbReference>
<evidence type="ECO:0000259" key="4">
    <source>
        <dbReference type="Pfam" id="PF00931"/>
    </source>
</evidence>
<sequence length="937" mass="108011">MLLENMNNEHVISVCPIVGIGGLGKTTLAQFVYNDDRVQKHFEVRIWICVSDDFNVKRLLKEIVEVVTKSRFDHDNLDVIQDGVLEKVRGKKFLLVLDDVWSDKQDEWNMLKSCLVSAAKGSSIVVTTRLETVASITGTVSVPYRLGGLSKDDCWLLFRYYAFGMRNELEKPKLVSIGQEIVKKCGGLPLAAKKLGKSHMRFKANERQWELIRDSEIWDVVEEANKENTHILPALRLSYNNLSPRARQCFAYCSLFPKDYNMSQEDLVYLWLANGLLHVRKIEPEDVGEDVFSELLLHSFFQDIKENEEDNTMTFKIHDLMHDLASSVMKREHSHIVVDADMRRNLINNSIQDDEIRPRHLSITLSSSRIFSPAVSEIHLLLFQRHHLRTLFLFSQSYGELKMSSHDISTISDLKFLRALRFDLWWCKMELLPASFGNKLKHLRYLSLSRCNIESLQAELFCGMKSLQILDLSRNRNIKTLPHSMGMYLEHLRRLNLGWCDLSSLQVEAFRGMKNLQILDLSENKNMQTLPDSIGRYWEHLRQLKLTKCGLSSLPAELFSSMKNLRFLDLSRNYVMSMLPDSIGNLEHLRHLNLSDNSLLELLPNSLGNLTELETLKLRECRELNMLPKTTSRLCNLRHLENEDCWNLRGMPSGMGQLTRLEKLSWWKAGTVGSDIQELRGLNLLSGSLQIIIESTLSKETKPCHRHEEELLVNKKYLLELHITFSYDCDYGDENGAEHMLRVLKPPANIERLSIDNYRRTRLPDWMQMKDPQSSFSRLTSIKFAGVNNIEEWSLNWKEKECLPALQSLSFIRCHQLKALPEELENLTTLKTLVLDGCGAFSVPQGFQKLTSLESLQITCCERLMSLPQLQLLTNLKELQIRKCPELKFVFYGLHHLTSIEKLDIRLCPGVVIHKVELDSLIALRGAISNIGDVVYQ</sequence>
<proteinExistence type="predicted"/>
<dbReference type="InterPro" id="IPR003591">
    <property type="entry name" value="Leu-rich_rpt_typical-subtyp"/>
</dbReference>
<feature type="domain" description="R13L1/DRL21-like LRR repeat region" evidence="7">
    <location>
        <begin position="822"/>
        <end position="884"/>
    </location>
</feature>
<comment type="caution">
    <text evidence="8">The sequence shown here is derived from an EMBL/GenBank/DDBJ whole genome shotgun (WGS) entry which is preliminary data.</text>
</comment>
<name>A0AAP0E0K6_9MAGN</name>
<dbReference type="InterPro" id="IPR036388">
    <property type="entry name" value="WH-like_DNA-bd_sf"/>
</dbReference>
<dbReference type="PANTHER" id="PTHR36766">
    <property type="entry name" value="PLANT BROAD-SPECTRUM MILDEW RESISTANCE PROTEIN RPW8"/>
    <property type="match status" value="1"/>
</dbReference>
<dbReference type="InterPro" id="IPR027417">
    <property type="entry name" value="P-loop_NTPase"/>
</dbReference>
<dbReference type="InterPro" id="IPR055414">
    <property type="entry name" value="LRR_R13L4/SHOC2-like"/>
</dbReference>
<evidence type="ECO:0000313" key="9">
    <source>
        <dbReference type="Proteomes" id="UP001419268"/>
    </source>
</evidence>
<gene>
    <name evidence="8" type="ORF">Scep_029229</name>
</gene>
<dbReference type="InterPro" id="IPR001611">
    <property type="entry name" value="Leu-rich_rpt"/>
</dbReference>
<keyword evidence="9" id="KW-1185">Reference proteome</keyword>
<feature type="domain" description="NB-ARC" evidence="4">
    <location>
        <begin position="9"/>
        <end position="166"/>
    </location>
</feature>
<dbReference type="Gene3D" id="3.40.50.300">
    <property type="entry name" value="P-loop containing nucleotide triphosphate hydrolases"/>
    <property type="match status" value="1"/>
</dbReference>
<keyword evidence="3" id="KW-0611">Plant defense</keyword>
<evidence type="ECO:0000259" key="6">
    <source>
        <dbReference type="Pfam" id="PF23598"/>
    </source>
</evidence>
<reference evidence="8 9" key="1">
    <citation type="submission" date="2024-01" db="EMBL/GenBank/DDBJ databases">
        <title>Genome assemblies of Stephania.</title>
        <authorList>
            <person name="Yang L."/>
        </authorList>
    </citation>
    <scope>NUCLEOTIDE SEQUENCE [LARGE SCALE GENOMIC DNA]</scope>
    <source>
        <strain evidence="8">JXDWG</strain>
        <tissue evidence="8">Leaf</tissue>
    </source>
</reference>
<keyword evidence="1" id="KW-0433">Leucine-rich repeat</keyword>
<dbReference type="Gene3D" id="1.10.10.10">
    <property type="entry name" value="Winged helix-like DNA-binding domain superfamily/Winged helix DNA-binding domain"/>
    <property type="match status" value="1"/>
</dbReference>
<dbReference type="Gene3D" id="3.80.10.10">
    <property type="entry name" value="Ribonuclease Inhibitor"/>
    <property type="match status" value="3"/>
</dbReference>
<evidence type="ECO:0000256" key="3">
    <source>
        <dbReference type="ARBA" id="ARBA00022821"/>
    </source>
</evidence>
<dbReference type="InterPro" id="IPR058922">
    <property type="entry name" value="WHD_DRP"/>
</dbReference>
<dbReference type="InterPro" id="IPR056789">
    <property type="entry name" value="LRR_R13L1-DRL21"/>
</dbReference>
<dbReference type="InterPro" id="IPR032675">
    <property type="entry name" value="LRR_dom_sf"/>
</dbReference>
<dbReference type="Pfam" id="PF00560">
    <property type="entry name" value="LRR_1"/>
    <property type="match status" value="1"/>
</dbReference>
<dbReference type="Pfam" id="PF23598">
    <property type="entry name" value="LRR_14"/>
    <property type="match status" value="1"/>
</dbReference>
<feature type="domain" description="Disease resistance R13L4/SHOC-2-like LRR" evidence="6">
    <location>
        <begin position="540"/>
        <end position="810"/>
    </location>
</feature>
<dbReference type="Pfam" id="PF25019">
    <property type="entry name" value="LRR_R13L1-DRL21"/>
    <property type="match status" value="1"/>
</dbReference>
<dbReference type="GO" id="GO:0006952">
    <property type="term" value="P:defense response"/>
    <property type="evidence" value="ECO:0007669"/>
    <property type="project" value="UniProtKB-KW"/>
</dbReference>
<dbReference type="GO" id="GO:0043531">
    <property type="term" value="F:ADP binding"/>
    <property type="evidence" value="ECO:0007669"/>
    <property type="project" value="InterPro"/>
</dbReference>
<dbReference type="Proteomes" id="UP001419268">
    <property type="component" value="Unassembled WGS sequence"/>
</dbReference>
<keyword evidence="2" id="KW-0677">Repeat</keyword>
<accession>A0AAP0E0K6</accession>
<evidence type="ECO:0000259" key="7">
    <source>
        <dbReference type="Pfam" id="PF25019"/>
    </source>
</evidence>
<dbReference type="PANTHER" id="PTHR36766:SF40">
    <property type="entry name" value="DISEASE RESISTANCE PROTEIN RGA3"/>
    <property type="match status" value="1"/>
</dbReference>